<sequence>MKKDLVYSHFYYLKIKKKEAQSKKITNQGNQMLQENNYIKSESKLELTTQNRDAKVNSQKFDEQILINPEQIKYEYYFLANFQKEKIILVTLKKNSGQQLQNMAGQFSYLICGRNQQNKQESTKQAHPTAMTESRVYKFNKNIRISIWQVQLELRSQKYFGKVNLFTKIGLLEQMSRLQIFQNRLLSFLGILHCGISQMIIIGAYQEDSTKFLNCQTKKQLHLQSR</sequence>
<evidence type="ECO:0008006" key="3">
    <source>
        <dbReference type="Google" id="ProtNLM"/>
    </source>
</evidence>
<protein>
    <recommendedName>
        <fullName evidence="3">Transmembrane protein</fullName>
    </recommendedName>
</protein>
<dbReference type="Proteomes" id="UP000000600">
    <property type="component" value="Unassembled WGS sequence"/>
</dbReference>
<dbReference type="AlphaFoldDB" id="A0BT97"/>
<dbReference type="EMBL" id="CT868016">
    <property type="protein sequence ID" value="CAK61764.1"/>
    <property type="molecule type" value="Genomic_DNA"/>
</dbReference>
<evidence type="ECO:0000313" key="1">
    <source>
        <dbReference type="EMBL" id="CAK61764.1"/>
    </source>
</evidence>
<accession>A0BT97</accession>
<dbReference type="GeneID" id="5014957"/>
<dbReference type="KEGG" id="ptm:GSPATT00031996001"/>
<dbReference type="InParanoid" id="A0BT97"/>
<reference evidence="1 2" key="1">
    <citation type="journal article" date="2006" name="Nature">
        <title>Global trends of whole-genome duplications revealed by the ciliate Paramecium tetraurelia.</title>
        <authorList>
            <consortium name="Genoscope"/>
            <person name="Aury J.-M."/>
            <person name="Jaillon O."/>
            <person name="Duret L."/>
            <person name="Noel B."/>
            <person name="Jubin C."/>
            <person name="Porcel B.M."/>
            <person name="Segurens B."/>
            <person name="Daubin V."/>
            <person name="Anthouard V."/>
            <person name="Aiach N."/>
            <person name="Arnaiz O."/>
            <person name="Billaut A."/>
            <person name="Beisson J."/>
            <person name="Blanc I."/>
            <person name="Bouhouche K."/>
            <person name="Camara F."/>
            <person name="Duharcourt S."/>
            <person name="Guigo R."/>
            <person name="Gogendeau D."/>
            <person name="Katinka M."/>
            <person name="Keller A.-M."/>
            <person name="Kissmehl R."/>
            <person name="Klotz C."/>
            <person name="Koll F."/>
            <person name="Le Moue A."/>
            <person name="Lepere C."/>
            <person name="Malinsky S."/>
            <person name="Nowacki M."/>
            <person name="Nowak J.K."/>
            <person name="Plattner H."/>
            <person name="Poulain J."/>
            <person name="Ruiz F."/>
            <person name="Serrano V."/>
            <person name="Zagulski M."/>
            <person name="Dessen P."/>
            <person name="Betermier M."/>
            <person name="Weissenbach J."/>
            <person name="Scarpelli C."/>
            <person name="Schachter V."/>
            <person name="Sperling L."/>
            <person name="Meyer E."/>
            <person name="Cohen J."/>
            <person name="Wincker P."/>
        </authorList>
    </citation>
    <scope>NUCLEOTIDE SEQUENCE [LARGE SCALE GENOMIC DNA]</scope>
    <source>
        <strain evidence="1 2">Stock d4-2</strain>
    </source>
</reference>
<evidence type="ECO:0000313" key="2">
    <source>
        <dbReference type="Proteomes" id="UP000000600"/>
    </source>
</evidence>
<dbReference type="OrthoDB" id="10567577at2759"/>
<proteinExistence type="predicted"/>
<keyword evidence="2" id="KW-1185">Reference proteome</keyword>
<dbReference type="HOGENOM" id="CLU_1226844_0_0_1"/>
<name>A0BT97_PARTE</name>
<gene>
    <name evidence="1" type="ORF">GSPATT00031996001</name>
</gene>
<organism evidence="1 2">
    <name type="scientific">Paramecium tetraurelia</name>
    <dbReference type="NCBI Taxonomy" id="5888"/>
    <lineage>
        <taxon>Eukaryota</taxon>
        <taxon>Sar</taxon>
        <taxon>Alveolata</taxon>
        <taxon>Ciliophora</taxon>
        <taxon>Intramacronucleata</taxon>
        <taxon>Oligohymenophorea</taxon>
        <taxon>Peniculida</taxon>
        <taxon>Parameciidae</taxon>
        <taxon>Paramecium</taxon>
    </lineage>
</organism>
<dbReference type="RefSeq" id="XP_001429162.1">
    <property type="nucleotide sequence ID" value="XM_001429125.1"/>
</dbReference>